<reference evidence="1" key="1">
    <citation type="journal article" date="2018" name="Aquaculture">
        <title>Complete genome sequence of a white spot syndrome virus associated with a disease incursion in Australia.</title>
        <authorList>
            <person name="Oakey J."/>
            <person name="Smith C.S."/>
        </authorList>
    </citation>
    <scope>NUCLEOTIDE SEQUENCE [LARGE SCALE GENOMIC DNA]</scope>
    <source>
        <strain evidence="1">WSSV-AU</strain>
    </source>
</reference>
<accession>A0A2D3I6A4</accession>
<proteinExistence type="predicted"/>
<dbReference type="EMBL" id="MF768985">
    <property type="protein sequence ID" value="ATU83894.1"/>
    <property type="molecule type" value="Genomic_DNA"/>
</dbReference>
<name>A0A2D3I6A4_9VIRU</name>
<organism evidence="1">
    <name type="scientific">White spot syndrome virus</name>
    <dbReference type="NCBI Taxonomy" id="342409"/>
    <lineage>
        <taxon>Viruses</taxon>
        <taxon>Viruses incertae sedis</taxon>
        <taxon>Naldaviricetes</taxon>
        <taxon>Nimaviridae</taxon>
        <taxon>Whispovirus</taxon>
    </lineage>
</organism>
<evidence type="ECO:0000313" key="1">
    <source>
        <dbReference type="EMBL" id="ATU83894.1"/>
    </source>
</evidence>
<sequence>MEFDPILCTISLLVFTISLVTRSQISAGEAKRVSNAKLNERLLSLTEERPKNLLALFPGRELSHSSGLQSLLSSIL</sequence>
<protein>
    <submittedName>
        <fullName evidence="1">ORF956</fullName>
    </submittedName>
</protein>
<dbReference type="Proteomes" id="UP000267516">
    <property type="component" value="Segment"/>
</dbReference>